<feature type="compositionally biased region" description="Basic residues" evidence="1">
    <location>
        <begin position="146"/>
        <end position="156"/>
    </location>
</feature>
<sequence>RQRHGRDPARQPQQVRVRPGPGRDGPRPHPLLGGPLPDRLRLRPRDARGGRRPARRAHPGRGAGVPRLPGARAPPGRPDDPQEQRRPGAQAPRRAGGGAALRRVPRPRRHPAAPARRDRALLRGLQAAGGEHDRRARLGGGAGGRGRARRGAGRPV</sequence>
<feature type="compositionally biased region" description="Basic and acidic residues" evidence="1">
    <location>
        <begin position="38"/>
        <end position="49"/>
    </location>
</feature>
<feature type="compositionally biased region" description="Basic and acidic residues" evidence="1">
    <location>
        <begin position="77"/>
        <end position="86"/>
    </location>
</feature>
<dbReference type="EMBL" id="CADCWM010000576">
    <property type="protein sequence ID" value="CAA9570090.1"/>
    <property type="molecule type" value="Genomic_DNA"/>
</dbReference>
<feature type="compositionally biased region" description="Basic residues" evidence="1">
    <location>
        <begin position="50"/>
        <end position="59"/>
    </location>
</feature>
<reference evidence="2" key="1">
    <citation type="submission" date="2020-02" db="EMBL/GenBank/DDBJ databases">
        <authorList>
            <person name="Meier V. D."/>
        </authorList>
    </citation>
    <scope>NUCLEOTIDE SEQUENCE</scope>
    <source>
        <strain evidence="2">AVDCRST_MAG88</strain>
    </source>
</reference>
<protein>
    <submittedName>
        <fullName evidence="2">Inorganic pyrophosphatase</fullName>
        <ecNumber evidence="2">3.6.1.1</ecNumber>
    </submittedName>
</protein>
<evidence type="ECO:0000313" key="2">
    <source>
        <dbReference type="EMBL" id="CAA9570090.1"/>
    </source>
</evidence>
<organism evidence="2">
    <name type="scientific">uncultured Thermomicrobiales bacterium</name>
    <dbReference type="NCBI Taxonomy" id="1645740"/>
    <lineage>
        <taxon>Bacteria</taxon>
        <taxon>Pseudomonadati</taxon>
        <taxon>Thermomicrobiota</taxon>
        <taxon>Thermomicrobia</taxon>
        <taxon>Thermomicrobiales</taxon>
        <taxon>environmental samples</taxon>
    </lineage>
</organism>
<feature type="non-terminal residue" evidence="2">
    <location>
        <position position="1"/>
    </location>
</feature>
<dbReference type="EC" id="3.6.1.1" evidence="2"/>
<proteinExistence type="predicted"/>
<dbReference type="GO" id="GO:0004427">
    <property type="term" value="F:inorganic diphosphate phosphatase activity"/>
    <property type="evidence" value="ECO:0007669"/>
    <property type="project" value="UniProtKB-EC"/>
</dbReference>
<feature type="compositionally biased region" description="Low complexity" evidence="1">
    <location>
        <begin position="64"/>
        <end position="74"/>
    </location>
</feature>
<accession>A0A6J4V894</accession>
<feature type="non-terminal residue" evidence="2">
    <location>
        <position position="156"/>
    </location>
</feature>
<name>A0A6J4V894_9BACT</name>
<evidence type="ECO:0000256" key="1">
    <source>
        <dbReference type="SAM" id="MobiDB-lite"/>
    </source>
</evidence>
<feature type="region of interest" description="Disordered" evidence="1">
    <location>
        <begin position="1"/>
        <end position="156"/>
    </location>
</feature>
<dbReference type="AlphaFoldDB" id="A0A6J4V894"/>
<keyword evidence="2" id="KW-0378">Hydrolase</keyword>
<gene>
    <name evidence="2" type="ORF">AVDCRST_MAG88-2249</name>
</gene>